<protein>
    <submittedName>
        <fullName evidence="2">Uncharacterized protein</fullName>
    </submittedName>
</protein>
<dbReference type="PANTHER" id="PTHR21459:SF2">
    <property type="entry name" value="PROTEIN CBG08968"/>
    <property type="match status" value="1"/>
</dbReference>
<accession>A0A0C2BY12</accession>
<feature type="non-terminal residue" evidence="2">
    <location>
        <position position="1"/>
    </location>
</feature>
<proteinExistence type="predicted"/>
<dbReference type="EMBL" id="KN795996">
    <property type="protein sequence ID" value="KIH42242.1"/>
    <property type="molecule type" value="Genomic_DNA"/>
</dbReference>
<gene>
    <name evidence="2" type="ORF">ANCDUO_27775</name>
</gene>
<dbReference type="Proteomes" id="UP000054047">
    <property type="component" value="Unassembled WGS sequence"/>
</dbReference>
<keyword evidence="3" id="KW-1185">Reference proteome</keyword>
<evidence type="ECO:0000313" key="2">
    <source>
        <dbReference type="EMBL" id="KIH42242.1"/>
    </source>
</evidence>
<name>A0A0C2BY12_9BILA</name>
<evidence type="ECO:0000256" key="1">
    <source>
        <dbReference type="SAM" id="MobiDB-lite"/>
    </source>
</evidence>
<dbReference type="OrthoDB" id="5859941at2759"/>
<feature type="compositionally biased region" description="Polar residues" evidence="1">
    <location>
        <begin position="151"/>
        <end position="169"/>
    </location>
</feature>
<sequence>VGIEEQSDEQSTRRFDHEILREVIYTSGDDELIREFEKGQITSHRHPVGKPRGPGQRGRIIKISLPTQALRDSLLAHMRSGRQSLTQQFVHSYARRDYTAEELSLDRMLRKEAGDLNAREGKLLYIVRDFDIVKLSAPRDLPRRPFAASPGQMSQSSVKDSSGTAQAPFTRSRRRLEQRSPLASSSAQA</sequence>
<evidence type="ECO:0000313" key="3">
    <source>
        <dbReference type="Proteomes" id="UP000054047"/>
    </source>
</evidence>
<reference evidence="2 3" key="1">
    <citation type="submission" date="2013-12" db="EMBL/GenBank/DDBJ databases">
        <title>Draft genome of the parsitic nematode Ancylostoma duodenale.</title>
        <authorList>
            <person name="Mitreva M."/>
        </authorList>
    </citation>
    <scope>NUCLEOTIDE SEQUENCE [LARGE SCALE GENOMIC DNA]</scope>
    <source>
        <strain evidence="2 3">Zhejiang</strain>
    </source>
</reference>
<dbReference type="AlphaFoldDB" id="A0A0C2BY12"/>
<dbReference type="PANTHER" id="PTHR21459">
    <property type="entry name" value="PROTEIN CBG08968"/>
    <property type="match status" value="1"/>
</dbReference>
<feature type="region of interest" description="Disordered" evidence="1">
    <location>
        <begin position="141"/>
        <end position="189"/>
    </location>
</feature>
<organism evidence="2 3">
    <name type="scientific">Ancylostoma duodenale</name>
    <dbReference type="NCBI Taxonomy" id="51022"/>
    <lineage>
        <taxon>Eukaryota</taxon>
        <taxon>Metazoa</taxon>
        <taxon>Ecdysozoa</taxon>
        <taxon>Nematoda</taxon>
        <taxon>Chromadorea</taxon>
        <taxon>Rhabditida</taxon>
        <taxon>Rhabditina</taxon>
        <taxon>Rhabditomorpha</taxon>
        <taxon>Strongyloidea</taxon>
        <taxon>Ancylostomatidae</taxon>
        <taxon>Ancylostomatinae</taxon>
        <taxon>Ancylostoma</taxon>
    </lineage>
</organism>